<accession>A0AAN8TT07</accession>
<organism evidence="1 2">
    <name type="scientific">Solanum bulbocastanum</name>
    <name type="common">Wild potato</name>
    <dbReference type="NCBI Taxonomy" id="147425"/>
    <lineage>
        <taxon>Eukaryota</taxon>
        <taxon>Viridiplantae</taxon>
        <taxon>Streptophyta</taxon>
        <taxon>Embryophyta</taxon>
        <taxon>Tracheophyta</taxon>
        <taxon>Spermatophyta</taxon>
        <taxon>Magnoliopsida</taxon>
        <taxon>eudicotyledons</taxon>
        <taxon>Gunneridae</taxon>
        <taxon>Pentapetalae</taxon>
        <taxon>asterids</taxon>
        <taxon>lamiids</taxon>
        <taxon>Solanales</taxon>
        <taxon>Solanaceae</taxon>
        <taxon>Solanoideae</taxon>
        <taxon>Solaneae</taxon>
        <taxon>Solanum</taxon>
    </lineage>
</organism>
<sequence>MEVEVSEIWVVKSLTSCSEKEQHSNAWTYVQCLLKRLTYILAKVRYCWLQNIPNHWPQIFFEGYRRKVICKVVKWNGGLVEIWCMLKLKQEGYKMVQIS</sequence>
<dbReference type="Proteomes" id="UP001371456">
    <property type="component" value="Unassembled WGS sequence"/>
</dbReference>
<protein>
    <submittedName>
        <fullName evidence="1">Uncharacterized protein</fullName>
    </submittedName>
</protein>
<reference evidence="1 2" key="1">
    <citation type="submission" date="2024-02" db="EMBL/GenBank/DDBJ databases">
        <title>de novo genome assembly of Solanum bulbocastanum strain 11H21.</title>
        <authorList>
            <person name="Hosaka A.J."/>
        </authorList>
    </citation>
    <scope>NUCLEOTIDE SEQUENCE [LARGE SCALE GENOMIC DNA]</scope>
    <source>
        <tissue evidence="1">Young leaves</tissue>
    </source>
</reference>
<name>A0AAN8TT07_SOLBU</name>
<keyword evidence="2" id="KW-1185">Reference proteome</keyword>
<evidence type="ECO:0000313" key="2">
    <source>
        <dbReference type="Proteomes" id="UP001371456"/>
    </source>
</evidence>
<evidence type="ECO:0000313" key="1">
    <source>
        <dbReference type="EMBL" id="KAK6789336.1"/>
    </source>
</evidence>
<proteinExistence type="predicted"/>
<gene>
    <name evidence="1" type="ORF">RDI58_013135</name>
</gene>
<dbReference type="AlphaFoldDB" id="A0AAN8TT07"/>
<dbReference type="EMBL" id="JBANQN010000005">
    <property type="protein sequence ID" value="KAK6789336.1"/>
    <property type="molecule type" value="Genomic_DNA"/>
</dbReference>
<comment type="caution">
    <text evidence="1">The sequence shown here is derived from an EMBL/GenBank/DDBJ whole genome shotgun (WGS) entry which is preliminary data.</text>
</comment>